<dbReference type="SUPFAM" id="SSF56112">
    <property type="entry name" value="Protein kinase-like (PK-like)"/>
    <property type="match status" value="1"/>
</dbReference>
<dbReference type="STRING" id="135651.G0NGL7"/>
<dbReference type="SMART" id="SM00220">
    <property type="entry name" value="S_TKc"/>
    <property type="match status" value="1"/>
</dbReference>
<keyword evidence="5" id="KW-0418">Kinase</keyword>
<evidence type="ECO:0000256" key="5">
    <source>
        <dbReference type="ARBA" id="ARBA00022777"/>
    </source>
</evidence>
<evidence type="ECO:0000259" key="12">
    <source>
        <dbReference type="PROSITE" id="PS50011"/>
    </source>
</evidence>
<dbReference type="AlphaFoldDB" id="G0NGL7"/>
<dbReference type="PANTHER" id="PTHR47634:SF9">
    <property type="entry name" value="PROTEIN KINASE DOMAIN-CONTAINING PROTEIN-RELATED"/>
    <property type="match status" value="1"/>
</dbReference>
<feature type="binding site" evidence="9">
    <location>
        <position position="141"/>
    </location>
    <ligand>
        <name>ATP</name>
        <dbReference type="ChEBI" id="CHEBI:30616"/>
    </ligand>
</feature>
<sequence>MMPPKGIRTQFIEKKKAMDAMNTKIGMINQENTSPGGNSSQQSVQKSRKRIRVQKSEELSTPQTNMPKRRKLNADQKVELTINSSTTENEGLDFGVEGLYPAKNGQLLNKRYKIDEMLGVGGFATVHMAMDKKTKTNVALKIVRCGQWYNDVSDQEIEFMRTARDASDAESDSHSSSGSKYIVSLLDSFRIKGACGIHVVMVTEMLGPNLYSVLVESNQNVLSFHRIQRFSQNILQGLHFLHSKCGIMHLDLKPDNIMVRVDPENMDLNNPKCSASVKIGDFGTSDYITENVRRTVQTCNYRAPEAFLKAKITPAVDIWSFGCTLYEMATRQLLFKCNDSENCSRVFHMNCISSSLGPIRKSLFKKDMENEFILEMVFGEKKVLTRTPGSTNFIRPEELKKRRPKEDQHAQACSQFLRELMKIDPKKRLTAEQALKHFF</sequence>
<dbReference type="OMA" id="GMEWSSK"/>
<dbReference type="Gene3D" id="1.10.510.10">
    <property type="entry name" value="Transferase(Phosphotransferase) domain 1"/>
    <property type="match status" value="1"/>
</dbReference>
<evidence type="ECO:0000256" key="3">
    <source>
        <dbReference type="ARBA" id="ARBA00022679"/>
    </source>
</evidence>
<feature type="region of interest" description="Disordered" evidence="11">
    <location>
        <begin position="28"/>
        <end position="70"/>
    </location>
</feature>
<dbReference type="Proteomes" id="UP000008068">
    <property type="component" value="Unassembled WGS sequence"/>
</dbReference>
<dbReference type="eggNOG" id="KOG0667">
    <property type="taxonomic scope" value="Eukaryota"/>
</dbReference>
<dbReference type="EMBL" id="GL379881">
    <property type="protein sequence ID" value="EGT60077.1"/>
    <property type="molecule type" value="Genomic_DNA"/>
</dbReference>
<keyword evidence="2 10" id="KW-0723">Serine/threonine-protein kinase</keyword>
<evidence type="ECO:0000313" key="14">
    <source>
        <dbReference type="Proteomes" id="UP000008068"/>
    </source>
</evidence>
<dbReference type="Pfam" id="PF00069">
    <property type="entry name" value="Pkinase"/>
    <property type="match status" value="1"/>
</dbReference>
<dbReference type="OrthoDB" id="2649at2759"/>
<dbReference type="InterPro" id="IPR011009">
    <property type="entry name" value="Kinase-like_dom_sf"/>
</dbReference>
<comment type="catalytic activity">
    <reaction evidence="8">
        <text>L-seryl-[protein] + ATP = O-phospho-L-seryl-[protein] + ADP + H(+)</text>
        <dbReference type="Rhea" id="RHEA:17989"/>
        <dbReference type="Rhea" id="RHEA-COMP:9863"/>
        <dbReference type="Rhea" id="RHEA-COMP:11604"/>
        <dbReference type="ChEBI" id="CHEBI:15378"/>
        <dbReference type="ChEBI" id="CHEBI:29999"/>
        <dbReference type="ChEBI" id="CHEBI:30616"/>
        <dbReference type="ChEBI" id="CHEBI:83421"/>
        <dbReference type="ChEBI" id="CHEBI:456216"/>
        <dbReference type="EC" id="2.7.11.1"/>
    </reaction>
</comment>
<protein>
    <recommendedName>
        <fullName evidence="1">non-specific serine/threonine protein kinase</fullName>
        <ecNumber evidence="1">2.7.11.1</ecNumber>
    </recommendedName>
</protein>
<evidence type="ECO:0000256" key="1">
    <source>
        <dbReference type="ARBA" id="ARBA00012513"/>
    </source>
</evidence>
<evidence type="ECO:0000256" key="10">
    <source>
        <dbReference type="RuleBase" id="RU000304"/>
    </source>
</evidence>
<dbReference type="InterPro" id="IPR051334">
    <property type="entry name" value="SRPK"/>
</dbReference>
<keyword evidence="3" id="KW-0808">Transferase</keyword>
<comment type="catalytic activity">
    <reaction evidence="7">
        <text>L-threonyl-[protein] + ATP = O-phospho-L-threonyl-[protein] + ADP + H(+)</text>
        <dbReference type="Rhea" id="RHEA:46608"/>
        <dbReference type="Rhea" id="RHEA-COMP:11060"/>
        <dbReference type="Rhea" id="RHEA-COMP:11605"/>
        <dbReference type="ChEBI" id="CHEBI:15378"/>
        <dbReference type="ChEBI" id="CHEBI:30013"/>
        <dbReference type="ChEBI" id="CHEBI:30616"/>
        <dbReference type="ChEBI" id="CHEBI:61977"/>
        <dbReference type="ChEBI" id="CHEBI:456216"/>
        <dbReference type="EC" id="2.7.11.1"/>
    </reaction>
</comment>
<reference evidence="14" key="1">
    <citation type="submission" date="2011-07" db="EMBL/GenBank/DDBJ databases">
        <authorList>
            <consortium name="Caenorhabditis brenneri Sequencing and Analysis Consortium"/>
            <person name="Wilson R.K."/>
        </authorList>
    </citation>
    <scope>NUCLEOTIDE SEQUENCE [LARGE SCALE GENOMIC DNA]</scope>
    <source>
        <strain evidence="14">PB2801</strain>
    </source>
</reference>
<dbReference type="Gene3D" id="3.30.200.20">
    <property type="entry name" value="Phosphorylase Kinase, domain 1"/>
    <property type="match status" value="1"/>
</dbReference>
<gene>
    <name evidence="13" type="ORF">CAEBREN_05570</name>
</gene>
<keyword evidence="6 9" id="KW-0067">ATP-binding</keyword>
<dbReference type="GO" id="GO:0050684">
    <property type="term" value="P:regulation of mRNA processing"/>
    <property type="evidence" value="ECO:0007669"/>
    <property type="project" value="TreeGrafter"/>
</dbReference>
<dbReference type="GO" id="GO:0000245">
    <property type="term" value="P:spliceosomal complex assembly"/>
    <property type="evidence" value="ECO:0007669"/>
    <property type="project" value="TreeGrafter"/>
</dbReference>
<dbReference type="PANTHER" id="PTHR47634">
    <property type="entry name" value="PROTEIN KINASE DOMAIN-CONTAINING PROTEIN-RELATED"/>
    <property type="match status" value="1"/>
</dbReference>
<evidence type="ECO:0000256" key="7">
    <source>
        <dbReference type="ARBA" id="ARBA00047899"/>
    </source>
</evidence>
<evidence type="ECO:0000256" key="4">
    <source>
        <dbReference type="ARBA" id="ARBA00022741"/>
    </source>
</evidence>
<dbReference type="InterPro" id="IPR008271">
    <property type="entry name" value="Ser/Thr_kinase_AS"/>
</dbReference>
<proteinExistence type="inferred from homology"/>
<dbReference type="GO" id="GO:0005524">
    <property type="term" value="F:ATP binding"/>
    <property type="evidence" value="ECO:0007669"/>
    <property type="project" value="UniProtKB-UniRule"/>
</dbReference>
<dbReference type="InterPro" id="IPR017441">
    <property type="entry name" value="Protein_kinase_ATP_BS"/>
</dbReference>
<comment type="similarity">
    <text evidence="10">Belongs to the protein kinase superfamily.</text>
</comment>
<evidence type="ECO:0000256" key="9">
    <source>
        <dbReference type="PROSITE-ProRule" id="PRU10141"/>
    </source>
</evidence>
<dbReference type="PROSITE" id="PS00108">
    <property type="entry name" value="PROTEIN_KINASE_ST"/>
    <property type="match status" value="1"/>
</dbReference>
<organism evidence="14">
    <name type="scientific">Caenorhabditis brenneri</name>
    <name type="common">Nematode worm</name>
    <dbReference type="NCBI Taxonomy" id="135651"/>
    <lineage>
        <taxon>Eukaryota</taxon>
        <taxon>Metazoa</taxon>
        <taxon>Ecdysozoa</taxon>
        <taxon>Nematoda</taxon>
        <taxon>Chromadorea</taxon>
        <taxon>Rhabditida</taxon>
        <taxon>Rhabditina</taxon>
        <taxon>Rhabditomorpha</taxon>
        <taxon>Rhabditoidea</taxon>
        <taxon>Rhabditidae</taxon>
        <taxon>Peloderinae</taxon>
        <taxon>Caenorhabditis</taxon>
    </lineage>
</organism>
<evidence type="ECO:0000256" key="2">
    <source>
        <dbReference type="ARBA" id="ARBA00022527"/>
    </source>
</evidence>
<accession>G0NGL7</accession>
<dbReference type="EC" id="2.7.11.1" evidence="1"/>
<keyword evidence="14" id="KW-1185">Reference proteome</keyword>
<evidence type="ECO:0000256" key="6">
    <source>
        <dbReference type="ARBA" id="ARBA00022840"/>
    </source>
</evidence>
<dbReference type="HOGENOM" id="CLU_000288_81_13_1"/>
<keyword evidence="4 9" id="KW-0547">Nucleotide-binding</keyword>
<feature type="compositionally biased region" description="Polar residues" evidence="11">
    <location>
        <begin position="29"/>
        <end position="38"/>
    </location>
</feature>
<evidence type="ECO:0000256" key="8">
    <source>
        <dbReference type="ARBA" id="ARBA00048679"/>
    </source>
</evidence>
<feature type="domain" description="Protein kinase" evidence="12">
    <location>
        <begin position="112"/>
        <end position="439"/>
    </location>
</feature>
<evidence type="ECO:0000313" key="13">
    <source>
        <dbReference type="EMBL" id="EGT60077.1"/>
    </source>
</evidence>
<evidence type="ECO:0000256" key="11">
    <source>
        <dbReference type="SAM" id="MobiDB-lite"/>
    </source>
</evidence>
<dbReference type="PROSITE" id="PS50011">
    <property type="entry name" value="PROTEIN_KINASE_DOM"/>
    <property type="match status" value="1"/>
</dbReference>
<dbReference type="PROSITE" id="PS00107">
    <property type="entry name" value="PROTEIN_KINASE_ATP"/>
    <property type="match status" value="1"/>
</dbReference>
<dbReference type="InParanoid" id="G0NGL7"/>
<dbReference type="GO" id="GO:0004674">
    <property type="term" value="F:protein serine/threonine kinase activity"/>
    <property type="evidence" value="ECO:0007669"/>
    <property type="project" value="UniProtKB-KW"/>
</dbReference>
<name>G0NGL7_CAEBE</name>
<dbReference type="InterPro" id="IPR000719">
    <property type="entry name" value="Prot_kinase_dom"/>
</dbReference>